<accession>A0A1E2S1F5</accession>
<gene>
    <name evidence="2" type="ORF">A7A08_01339</name>
</gene>
<dbReference type="Proteomes" id="UP000095087">
    <property type="component" value="Unassembled WGS sequence"/>
</dbReference>
<dbReference type="PROSITE" id="PS50983">
    <property type="entry name" value="FE_B12_PBP"/>
    <property type="match status" value="1"/>
</dbReference>
<dbReference type="EMBL" id="MASI01000002">
    <property type="protein sequence ID" value="ODA68168.1"/>
    <property type="molecule type" value="Genomic_DNA"/>
</dbReference>
<dbReference type="InterPro" id="IPR051030">
    <property type="entry name" value="Vitamin_B12-ABC_binding"/>
</dbReference>
<evidence type="ECO:0000313" key="2">
    <source>
        <dbReference type="EMBL" id="ODA68168.1"/>
    </source>
</evidence>
<reference evidence="2 3" key="1">
    <citation type="submission" date="2016-07" db="EMBL/GenBank/DDBJ databases">
        <title>Draft genome sequence of Methyloligella halotolerans C2T (VKM B-2706T=CCUG 61687T=DSM 25045T), a halotolerant polyhydroxybutyrate accumulating methylotroph.</title>
        <authorList>
            <person name="Vasilenko O.V."/>
            <person name="Doronina N.V."/>
            <person name="Poroshina M.N."/>
            <person name="Tarlachkov S.V."/>
            <person name="Trotsenko Y.A."/>
        </authorList>
    </citation>
    <scope>NUCLEOTIDE SEQUENCE [LARGE SCALE GENOMIC DNA]</scope>
    <source>
        <strain evidence="2 3">VKM B-2706</strain>
    </source>
</reference>
<dbReference type="AlphaFoldDB" id="A0A1E2S1F5"/>
<comment type="caution">
    <text evidence="2">The sequence shown here is derived from an EMBL/GenBank/DDBJ whole genome shotgun (WGS) entry which is preliminary data.</text>
</comment>
<evidence type="ECO:0000259" key="1">
    <source>
        <dbReference type="PROSITE" id="PS50983"/>
    </source>
</evidence>
<proteinExistence type="predicted"/>
<sequence>MSEIAPNTKPDRIVSLIASATEIICALGARDRLVGRSHECDYPGDVLSLPQLTEAKFPVAGTSYDIDQRVKAIVQEGLSVYRVDAEALEALDPDVIVTQDHCEVCAVSLSDVEDAVCTFAKGPGGQGAEIVSLHPDSLADIWSDIRKVAKAIGDVEAGEQLIEDARDRMTWIAGLTAKAEGKPRIAMIEWIDPLMGGGNWMPELVELASGIDFLAKPGEPSPWVEWDDIRNTDPEVIFVHPCGFDIARTLEEMPSLEQRPGWNDLKAVRENKVFVADGNQYFNRPGPRVVESLQILAEILHSDLFPPSFEGKGWVRYDGSSSAASSAA</sequence>
<keyword evidence="3" id="KW-1185">Reference proteome</keyword>
<dbReference type="PANTHER" id="PTHR42860">
    <property type="entry name" value="VITAMIN B12-BINDING PROTEIN"/>
    <property type="match status" value="1"/>
</dbReference>
<feature type="domain" description="Fe/B12 periplasmic-binding" evidence="1">
    <location>
        <begin position="12"/>
        <end position="304"/>
    </location>
</feature>
<dbReference type="InterPro" id="IPR002491">
    <property type="entry name" value="ABC_transptr_periplasmic_BD"/>
</dbReference>
<dbReference type="PATRIC" id="fig|1177755.3.peg.1346"/>
<evidence type="ECO:0000313" key="3">
    <source>
        <dbReference type="Proteomes" id="UP000095087"/>
    </source>
</evidence>
<dbReference type="STRING" id="1177755.A7A08_01339"/>
<dbReference type="Pfam" id="PF01497">
    <property type="entry name" value="Peripla_BP_2"/>
    <property type="match status" value="1"/>
</dbReference>
<dbReference type="OrthoDB" id="9775594at2"/>
<dbReference type="RefSeq" id="WP_069094644.1">
    <property type="nucleotide sequence ID" value="NZ_MASI01000002.1"/>
</dbReference>
<dbReference type="Gene3D" id="3.40.50.1980">
    <property type="entry name" value="Nitrogenase molybdenum iron protein domain"/>
    <property type="match status" value="2"/>
</dbReference>
<dbReference type="PANTHER" id="PTHR42860:SF1">
    <property type="entry name" value="VITAMIN B12-BINDING PROTEIN"/>
    <property type="match status" value="1"/>
</dbReference>
<name>A0A1E2S1F5_9HYPH</name>
<dbReference type="CDD" id="cd01144">
    <property type="entry name" value="BtuF"/>
    <property type="match status" value="1"/>
</dbReference>
<protein>
    <submittedName>
        <fullName evidence="2">Corrinoid ABC transporter substrate-binding protein</fullName>
    </submittedName>
</protein>
<organism evidence="2 3">
    <name type="scientific">Methyloligella halotolerans</name>
    <dbReference type="NCBI Taxonomy" id="1177755"/>
    <lineage>
        <taxon>Bacteria</taxon>
        <taxon>Pseudomonadati</taxon>
        <taxon>Pseudomonadota</taxon>
        <taxon>Alphaproteobacteria</taxon>
        <taxon>Hyphomicrobiales</taxon>
        <taxon>Hyphomicrobiaceae</taxon>
        <taxon>Methyloligella</taxon>
    </lineage>
</organism>
<dbReference type="SUPFAM" id="SSF53807">
    <property type="entry name" value="Helical backbone' metal receptor"/>
    <property type="match status" value="1"/>
</dbReference>